<dbReference type="SUPFAM" id="SSF53474">
    <property type="entry name" value="alpha/beta-Hydrolases"/>
    <property type="match status" value="1"/>
</dbReference>
<dbReference type="Proteomes" id="UP001147148">
    <property type="component" value="Unassembled WGS sequence"/>
</dbReference>
<dbReference type="InterPro" id="IPR051044">
    <property type="entry name" value="MAG_DAG_Lipase"/>
</dbReference>
<evidence type="ECO:0000313" key="2">
    <source>
        <dbReference type="EMBL" id="MDF0479071.1"/>
    </source>
</evidence>
<comment type="caution">
    <text evidence="2">The sequence shown here is derived from an EMBL/GenBank/DDBJ whole genome shotgun (WGS) entry which is preliminary data.</text>
</comment>
<evidence type="ECO:0000313" key="3">
    <source>
        <dbReference type="Proteomes" id="UP001147148"/>
    </source>
</evidence>
<dbReference type="EMBL" id="JAPDSH010000001">
    <property type="protein sequence ID" value="MDF0479071.1"/>
    <property type="molecule type" value="Genomic_DNA"/>
</dbReference>
<dbReference type="Pfam" id="PF12146">
    <property type="entry name" value="Hydrolase_4"/>
    <property type="match status" value="1"/>
</dbReference>
<accession>A0ABT5WZ91</accession>
<gene>
    <name evidence="2" type="ORF">OL233_02125</name>
</gene>
<proteinExistence type="predicted"/>
<dbReference type="InterPro" id="IPR029058">
    <property type="entry name" value="AB_hydrolase_fold"/>
</dbReference>
<reference evidence="2" key="1">
    <citation type="submission" date="2022-10" db="EMBL/GenBank/DDBJ databases">
        <title>Vagococcus sp. isolated from poultry meat.</title>
        <authorList>
            <person name="Johansson P."/>
            <person name="Bjorkroth J."/>
        </authorList>
    </citation>
    <scope>NUCLEOTIDE SEQUENCE</scope>
    <source>
        <strain evidence="2">PNs007</strain>
    </source>
</reference>
<dbReference type="InterPro" id="IPR022742">
    <property type="entry name" value="Hydrolase_4"/>
</dbReference>
<feature type="domain" description="Serine aminopeptidase S33" evidence="1">
    <location>
        <begin position="27"/>
        <end position="291"/>
    </location>
</feature>
<dbReference type="Gene3D" id="3.40.50.1820">
    <property type="entry name" value="alpha/beta hydrolase"/>
    <property type="match status" value="1"/>
</dbReference>
<protein>
    <submittedName>
        <fullName evidence="2">Lysophospholipase</fullName>
    </submittedName>
</protein>
<organism evidence="2 3">
    <name type="scientific">Vagococcus proximus</name>
    <dbReference type="NCBI Taxonomy" id="2991417"/>
    <lineage>
        <taxon>Bacteria</taxon>
        <taxon>Bacillati</taxon>
        <taxon>Bacillota</taxon>
        <taxon>Bacilli</taxon>
        <taxon>Lactobacillales</taxon>
        <taxon>Enterococcaceae</taxon>
        <taxon>Vagococcus</taxon>
    </lineage>
</organism>
<evidence type="ECO:0000259" key="1">
    <source>
        <dbReference type="Pfam" id="PF12146"/>
    </source>
</evidence>
<sequence length="309" mass="34824">MKTKEKVLSTDGKTSLNHVTWSPSTGKPKAILQLVHGMAEYIERYDAFAHYLNENKILVVGHDHLGHGYSVDEGAPLYGYFSKENSPEILIEDVHSITLKTQTVYPDLPYFIMGHSMGSFVVRNYLKKYSSLVDGAIIMGTGGRRPELKAALAVTALLNKKQPTVINKKIDTLAFGNFYKSFPEKRTPMDWLSKNKQNVDDYLEDPLLGFTFTNNGFDTLFQLTAAANEKGWYNAINHTLPFLFISGEQDPVGNFGKAVIQVTEEMATDGFDAITLQLYPDLRHELLNEKESDLIQSDILNWINHQLTK</sequence>
<keyword evidence="3" id="KW-1185">Reference proteome</keyword>
<dbReference type="PANTHER" id="PTHR11614">
    <property type="entry name" value="PHOSPHOLIPASE-RELATED"/>
    <property type="match status" value="1"/>
</dbReference>
<dbReference type="RefSeq" id="WP_275470716.1">
    <property type="nucleotide sequence ID" value="NZ_JAPDSH010000001.1"/>
</dbReference>
<name>A0ABT5WZ91_9ENTE</name>